<keyword evidence="7" id="KW-1185">Reference proteome</keyword>
<comment type="similarity">
    <text evidence="5">Belongs to the CbiD family.</text>
</comment>
<dbReference type="PIRSF" id="PIRSF026782">
    <property type="entry name" value="CbiD"/>
    <property type="match status" value="1"/>
</dbReference>
<dbReference type="RefSeq" id="WP_128745562.1">
    <property type="nucleotide sequence ID" value="NZ_CP035281.1"/>
</dbReference>
<accession>A0A410PVG2</accession>
<keyword evidence="4 5" id="KW-0949">S-adenosyl-L-methionine</keyword>
<name>A0A410PVG2_9FIRM</name>
<evidence type="ECO:0000256" key="3">
    <source>
        <dbReference type="ARBA" id="ARBA00022679"/>
    </source>
</evidence>
<comment type="catalytic activity">
    <reaction evidence="5">
        <text>Co-precorrin-5B + S-adenosyl-L-methionine = Co-precorrin-6A + S-adenosyl-L-homocysteine</text>
        <dbReference type="Rhea" id="RHEA:26285"/>
        <dbReference type="ChEBI" id="CHEBI:57856"/>
        <dbReference type="ChEBI" id="CHEBI:59789"/>
        <dbReference type="ChEBI" id="CHEBI:60063"/>
        <dbReference type="ChEBI" id="CHEBI:60064"/>
        <dbReference type="EC" id="2.1.1.195"/>
    </reaction>
</comment>
<dbReference type="HAMAP" id="MF_00787">
    <property type="entry name" value="CbiD"/>
    <property type="match status" value="1"/>
</dbReference>
<dbReference type="InterPro" id="IPR036074">
    <property type="entry name" value="CbiD_sf"/>
</dbReference>
<dbReference type="AlphaFoldDB" id="A0A410PVG2"/>
<dbReference type="PANTHER" id="PTHR35863">
    <property type="entry name" value="COBALT-PRECORRIN-5B C(1)-METHYLTRANSFERASE"/>
    <property type="match status" value="1"/>
</dbReference>
<evidence type="ECO:0000256" key="2">
    <source>
        <dbReference type="ARBA" id="ARBA00022603"/>
    </source>
</evidence>
<evidence type="ECO:0000313" key="7">
    <source>
        <dbReference type="Proteomes" id="UP000287601"/>
    </source>
</evidence>
<dbReference type="Pfam" id="PF01888">
    <property type="entry name" value="CbiD"/>
    <property type="match status" value="1"/>
</dbReference>
<dbReference type="SUPFAM" id="SSF111342">
    <property type="entry name" value="CbiD-like"/>
    <property type="match status" value="1"/>
</dbReference>
<dbReference type="OrthoDB" id="6439987at2"/>
<dbReference type="Proteomes" id="UP000287601">
    <property type="component" value="Chromosome"/>
</dbReference>
<dbReference type="GO" id="GO:0043780">
    <property type="term" value="F:cobalt-precorrin-5B C1-methyltransferase activity"/>
    <property type="evidence" value="ECO:0007669"/>
    <property type="project" value="RHEA"/>
</dbReference>
<comment type="function">
    <text evidence="5">Catalyzes the methylation of C-1 in cobalt-precorrin-5B to form cobalt-precorrin-6A.</text>
</comment>
<organism evidence="6 7">
    <name type="scientific">Aminipila luticellarii</name>
    <dbReference type="NCBI Taxonomy" id="2507160"/>
    <lineage>
        <taxon>Bacteria</taxon>
        <taxon>Bacillati</taxon>
        <taxon>Bacillota</taxon>
        <taxon>Clostridia</taxon>
        <taxon>Peptostreptococcales</taxon>
        <taxon>Anaerovoracaceae</taxon>
        <taxon>Aminipila</taxon>
    </lineage>
</organism>
<keyword evidence="1 5" id="KW-0169">Cobalamin biosynthesis</keyword>
<protein>
    <recommendedName>
        <fullName evidence="5">Cobalt-precorrin-5B C(1)-methyltransferase</fullName>
        <ecNumber evidence="5">2.1.1.195</ecNumber>
    </recommendedName>
    <alternativeName>
        <fullName evidence="5">Cobalt-precorrin-6A synthase</fullName>
    </alternativeName>
</protein>
<evidence type="ECO:0000256" key="5">
    <source>
        <dbReference type="HAMAP-Rule" id="MF_00787"/>
    </source>
</evidence>
<dbReference type="EMBL" id="CP035281">
    <property type="protein sequence ID" value="QAT42913.1"/>
    <property type="molecule type" value="Genomic_DNA"/>
</dbReference>
<keyword evidence="2 5" id="KW-0489">Methyltransferase</keyword>
<evidence type="ECO:0000313" key="6">
    <source>
        <dbReference type="EMBL" id="QAT42913.1"/>
    </source>
</evidence>
<dbReference type="EC" id="2.1.1.195" evidence="5"/>
<dbReference type="Gene3D" id="3.30.2110.10">
    <property type="entry name" value="CbiD-like"/>
    <property type="match status" value="1"/>
</dbReference>
<reference evidence="6 7" key="1">
    <citation type="submission" date="2019-01" db="EMBL/GenBank/DDBJ databases">
        <title>Draft genomes of a novel of Aminipila strains.</title>
        <authorList>
            <person name="Ma S."/>
        </authorList>
    </citation>
    <scope>NUCLEOTIDE SEQUENCE [LARGE SCALE GENOMIC DNA]</scope>
    <source>
        <strain evidence="7">JN-39</strain>
    </source>
</reference>
<dbReference type="UniPathway" id="UPA00148">
    <property type="reaction ID" value="UER00227"/>
</dbReference>
<dbReference type="GO" id="GO:0019251">
    <property type="term" value="P:anaerobic cobalamin biosynthetic process"/>
    <property type="evidence" value="ECO:0007669"/>
    <property type="project" value="UniProtKB-UniRule"/>
</dbReference>
<sequence length="380" mass="41321">MRSEKNRELNPREGQLRRGYTTGTCAAAAAKAAAMLALGEEIKEIVVDTPKGIPLVLDLLDCRTSPKRASCAVQKDSGDDPDITNGILVYAEVELMESECAEILLEGGKGVGRVTLPGLACPVGQAAINPVPQKMIRQMVSQAFAKLGYEGGARVTISIPEGENLAKRTYNPRLGIEGGLSVLGTSGIVEPMSEQALIDTIKVEMDVRKALGAEYLVLTPGNYGETFLKEHFADKDFYSVKCSNFIGESLDYAEGQDFKGILFVGHIGKLVKVAGGIMNTHSKYADARMEILSAHAARFGAEPELIEALLNSVTTDNAYEVLETYSTELKEQVIKSLMDKIEFHLKSRTHQHMEIGAIMFSNKHGYLGKTSEVDHILEKL</sequence>
<evidence type="ECO:0000256" key="1">
    <source>
        <dbReference type="ARBA" id="ARBA00022573"/>
    </source>
</evidence>
<comment type="pathway">
    <text evidence="5">Cofactor biosynthesis; adenosylcobalamin biosynthesis; cob(II)yrinate a,c-diamide from sirohydrochlorin (anaerobic route): step 6/10.</text>
</comment>
<evidence type="ECO:0000256" key="4">
    <source>
        <dbReference type="ARBA" id="ARBA00022691"/>
    </source>
</evidence>
<gene>
    <name evidence="5 6" type="primary">cbiD</name>
    <name evidence="6" type="ORF">EQM06_06505</name>
</gene>
<dbReference type="KEGG" id="amij:EQM06_06505"/>
<dbReference type="GO" id="GO:0032259">
    <property type="term" value="P:methylation"/>
    <property type="evidence" value="ECO:0007669"/>
    <property type="project" value="UniProtKB-KW"/>
</dbReference>
<dbReference type="NCBIfam" id="TIGR00312">
    <property type="entry name" value="cbiD"/>
    <property type="match status" value="1"/>
</dbReference>
<dbReference type="PANTHER" id="PTHR35863:SF1">
    <property type="entry name" value="COBALT-PRECORRIN-5B C(1)-METHYLTRANSFERASE"/>
    <property type="match status" value="1"/>
</dbReference>
<proteinExistence type="inferred from homology"/>
<dbReference type="InterPro" id="IPR002748">
    <property type="entry name" value="CbiD"/>
</dbReference>
<keyword evidence="3 5" id="KW-0808">Transferase</keyword>